<feature type="transmembrane region" description="Helical" evidence="7">
    <location>
        <begin position="392"/>
        <end position="410"/>
    </location>
</feature>
<dbReference type="PANTHER" id="PTHR30353:SF15">
    <property type="entry name" value="INNER MEMBRANE PROTEIN YABI"/>
    <property type="match status" value="1"/>
</dbReference>
<dbReference type="RefSeq" id="WP_132938064.1">
    <property type="nucleotide sequence ID" value="NZ_CP119676.1"/>
</dbReference>
<keyword evidence="10" id="KW-1185">Reference proteome</keyword>
<feature type="transmembrane region" description="Helical" evidence="7">
    <location>
        <begin position="243"/>
        <end position="261"/>
    </location>
</feature>
<name>A0A4R3JFX3_9PROT</name>
<dbReference type="InterPro" id="IPR036938">
    <property type="entry name" value="PAP2/HPO_sf"/>
</dbReference>
<dbReference type="PANTHER" id="PTHR30353">
    <property type="entry name" value="INNER MEMBRANE PROTEIN DEDA-RELATED"/>
    <property type="match status" value="1"/>
</dbReference>
<dbReference type="Pfam" id="PF14067">
    <property type="entry name" value="LssY_C"/>
    <property type="match status" value="1"/>
</dbReference>
<dbReference type="GO" id="GO:0005886">
    <property type="term" value="C:plasma membrane"/>
    <property type="evidence" value="ECO:0007669"/>
    <property type="project" value="UniProtKB-SubCell"/>
</dbReference>
<dbReference type="InterPro" id="IPR032818">
    <property type="entry name" value="DedA-like"/>
</dbReference>
<feature type="transmembrane region" description="Helical" evidence="7">
    <location>
        <begin position="152"/>
        <end position="173"/>
    </location>
</feature>
<feature type="transmembrane region" description="Helical" evidence="7">
    <location>
        <begin position="360"/>
        <end position="380"/>
    </location>
</feature>
<evidence type="ECO:0000313" key="9">
    <source>
        <dbReference type="EMBL" id="TCS64096.1"/>
    </source>
</evidence>
<comment type="similarity">
    <text evidence="2">Belongs to the DedA family.</text>
</comment>
<dbReference type="CDD" id="cd03392">
    <property type="entry name" value="PAP2_like_2"/>
    <property type="match status" value="1"/>
</dbReference>
<dbReference type="InterPro" id="IPR025902">
    <property type="entry name" value="LssY-like-C_dom"/>
</dbReference>
<dbReference type="SUPFAM" id="SSF48317">
    <property type="entry name" value="Acid phosphatase/Vanadium-dependent haloperoxidase"/>
    <property type="match status" value="1"/>
</dbReference>
<dbReference type="Pfam" id="PF09335">
    <property type="entry name" value="VTT_dom"/>
    <property type="match status" value="1"/>
</dbReference>
<reference evidence="9 10" key="1">
    <citation type="submission" date="2019-03" db="EMBL/GenBank/DDBJ databases">
        <title>Genomic Encyclopedia of Type Strains, Phase IV (KMG-IV): sequencing the most valuable type-strain genomes for metagenomic binning, comparative biology and taxonomic classification.</title>
        <authorList>
            <person name="Goeker M."/>
        </authorList>
    </citation>
    <scope>NUCLEOTIDE SEQUENCE [LARGE SCALE GENOMIC DNA]</scope>
    <source>
        <strain evidence="9 10">DSM 101688</strain>
    </source>
</reference>
<dbReference type="InterPro" id="IPR000326">
    <property type="entry name" value="PAP2/HPO"/>
</dbReference>
<evidence type="ECO:0000256" key="6">
    <source>
        <dbReference type="ARBA" id="ARBA00023136"/>
    </source>
</evidence>
<dbReference type="AlphaFoldDB" id="A0A4R3JFX3"/>
<feature type="transmembrane region" description="Helical" evidence="7">
    <location>
        <begin position="292"/>
        <end position="318"/>
    </location>
</feature>
<keyword evidence="3" id="KW-1003">Cell membrane</keyword>
<keyword evidence="6 7" id="KW-0472">Membrane</keyword>
<feature type="transmembrane region" description="Helical" evidence="7">
    <location>
        <begin position="416"/>
        <end position="436"/>
    </location>
</feature>
<comment type="subcellular location">
    <subcellularLocation>
        <location evidence="1">Cell membrane</location>
        <topology evidence="1">Multi-pass membrane protein</topology>
    </subcellularLocation>
</comment>
<dbReference type="SMART" id="SM00014">
    <property type="entry name" value="acidPPc"/>
    <property type="match status" value="1"/>
</dbReference>
<organism evidence="9 10">
    <name type="scientific">Varunaivibrio sulfuroxidans</name>
    <dbReference type="NCBI Taxonomy" id="1773489"/>
    <lineage>
        <taxon>Bacteria</taxon>
        <taxon>Pseudomonadati</taxon>
        <taxon>Pseudomonadota</taxon>
        <taxon>Alphaproteobacteria</taxon>
        <taxon>Rhodospirillales</taxon>
        <taxon>Magnetovibrionaceae</taxon>
        <taxon>Varunaivibrio</taxon>
    </lineage>
</organism>
<dbReference type="InterPro" id="IPR032816">
    <property type="entry name" value="VTT_dom"/>
</dbReference>
<evidence type="ECO:0000256" key="1">
    <source>
        <dbReference type="ARBA" id="ARBA00004651"/>
    </source>
</evidence>
<dbReference type="Gene3D" id="1.20.144.10">
    <property type="entry name" value="Phosphatidic acid phosphatase type 2/haloperoxidase"/>
    <property type="match status" value="1"/>
</dbReference>
<sequence>MNLYIHHLVSWVGAHPNWSGLVVVLIAFSESLAIVGLIVPGSVTMFAVGALVAAGALNLWSTLAWAALGAALGDGASYWLGHRFHEQIRGWWPFSRYPGILQRGEAFFTKHGGKSVLMGRFVGPVRPVIPVVAGMMGMAPGRFFVVNIISALGWAPAYLMPGVVFGASLALAGQVAGRLAVLLGGIVLVTWLLVWLARFSYRHLVGHAQSWGERLLAWSKNHPHGSWLVSGLVDPERPEWRSLLLWTAILIGGSWLFLGVGEDVVSRDPLVYANQSIYHALQGLRTPLGDQIVIVFSALGERAVIIPVVLGILAWMVWRRAWRDALYWLAAAGFGALMVTALKIGFAIPRPTPLYSGSSAYAFPSAHTAMVTVVYGFAAVLSAPLRTPKWRWAPYALAMLIIVAVAFSRLYLGAHWLSDVIGGMGLGGAWVALLTIARRRHGEHTPRLKGLGVLALILVVVSGAWYIRGNFNTDLKRYAAHVPVRELPLQKWWNGAWRQLPTHRIDMAGFFEQPLNLQWAGKLDRLSALLQQRGWRPATPLSVASALSWVRPRPTLEMLPVLPQVHDGTQERLLLVKPTADGKHRLILRVWRSNARIAPTGPLLWLGSVARQKVVSLPLITYAGQSPGGALPLDTLAQDLAQKSGEVAIRRVTFTARDAIDKADGRATATPIICLIATPTLYLTSPATPPAKK</sequence>
<dbReference type="Pfam" id="PF01569">
    <property type="entry name" value="PAP2"/>
    <property type="match status" value="1"/>
</dbReference>
<accession>A0A4R3JFX3</accession>
<evidence type="ECO:0000256" key="3">
    <source>
        <dbReference type="ARBA" id="ARBA00022475"/>
    </source>
</evidence>
<evidence type="ECO:0000256" key="4">
    <source>
        <dbReference type="ARBA" id="ARBA00022692"/>
    </source>
</evidence>
<keyword evidence="4 7" id="KW-0812">Transmembrane</keyword>
<evidence type="ECO:0000256" key="5">
    <source>
        <dbReference type="ARBA" id="ARBA00022989"/>
    </source>
</evidence>
<proteinExistence type="inferred from homology"/>
<evidence type="ECO:0000256" key="7">
    <source>
        <dbReference type="SAM" id="Phobius"/>
    </source>
</evidence>
<dbReference type="Proteomes" id="UP000295304">
    <property type="component" value="Unassembled WGS sequence"/>
</dbReference>
<feature type="transmembrane region" description="Helical" evidence="7">
    <location>
        <begin position="179"/>
        <end position="197"/>
    </location>
</feature>
<feature type="transmembrane region" description="Helical" evidence="7">
    <location>
        <begin position="448"/>
        <end position="467"/>
    </location>
</feature>
<evidence type="ECO:0000256" key="2">
    <source>
        <dbReference type="ARBA" id="ARBA00010792"/>
    </source>
</evidence>
<dbReference type="EMBL" id="SLZW01000002">
    <property type="protein sequence ID" value="TCS64096.1"/>
    <property type="molecule type" value="Genomic_DNA"/>
</dbReference>
<feature type="transmembrane region" description="Helical" evidence="7">
    <location>
        <begin position="325"/>
        <end position="348"/>
    </location>
</feature>
<feature type="domain" description="Phosphatidic acid phosphatase type 2/haloperoxidase" evidence="8">
    <location>
        <begin position="325"/>
        <end position="435"/>
    </location>
</feature>
<evidence type="ECO:0000313" key="10">
    <source>
        <dbReference type="Proteomes" id="UP000295304"/>
    </source>
</evidence>
<evidence type="ECO:0000259" key="8">
    <source>
        <dbReference type="SMART" id="SM00014"/>
    </source>
</evidence>
<comment type="caution">
    <text evidence="9">The sequence shown here is derived from an EMBL/GenBank/DDBJ whole genome shotgun (WGS) entry which is preliminary data.</text>
</comment>
<gene>
    <name evidence="9" type="ORF">EDD55_102135</name>
</gene>
<protein>
    <submittedName>
        <fullName evidence="9">Undecaprenyl-diphosphatase</fullName>
    </submittedName>
</protein>
<dbReference type="OrthoDB" id="9801622at2"/>
<keyword evidence="5 7" id="KW-1133">Transmembrane helix</keyword>